<dbReference type="InterPro" id="IPR013830">
    <property type="entry name" value="SGNH_hydro"/>
</dbReference>
<evidence type="ECO:0000259" key="3">
    <source>
        <dbReference type="Pfam" id="PF13472"/>
    </source>
</evidence>
<dbReference type="InterPro" id="IPR036514">
    <property type="entry name" value="SGNH_hydro_sf"/>
</dbReference>
<comment type="caution">
    <text evidence="4">The sequence shown here is derived from an EMBL/GenBank/DDBJ whole genome shotgun (WGS) entry which is preliminary data.</text>
</comment>
<organism evidence="4 5">
    <name type="scientific">Fusarium kuroshium</name>
    <dbReference type="NCBI Taxonomy" id="2010991"/>
    <lineage>
        <taxon>Eukaryota</taxon>
        <taxon>Fungi</taxon>
        <taxon>Dikarya</taxon>
        <taxon>Ascomycota</taxon>
        <taxon>Pezizomycotina</taxon>
        <taxon>Sordariomycetes</taxon>
        <taxon>Hypocreomycetidae</taxon>
        <taxon>Hypocreales</taxon>
        <taxon>Nectriaceae</taxon>
        <taxon>Fusarium</taxon>
        <taxon>Fusarium solani species complex</taxon>
    </lineage>
</organism>
<feature type="region of interest" description="Disordered" evidence="1">
    <location>
        <begin position="271"/>
        <end position="290"/>
    </location>
</feature>
<name>A0A3M2RA64_9HYPO</name>
<feature type="signal peptide" evidence="2">
    <location>
        <begin position="1"/>
        <end position="27"/>
    </location>
</feature>
<dbReference type="Proteomes" id="UP000277212">
    <property type="component" value="Unassembled WGS sequence"/>
</dbReference>
<dbReference type="AlphaFoldDB" id="A0A3M2RA64"/>
<feature type="chain" id="PRO_5018148275" description="SGNH hydrolase-type esterase domain-containing protein" evidence="2">
    <location>
        <begin position="28"/>
        <end position="290"/>
    </location>
</feature>
<dbReference type="OrthoDB" id="6123at2759"/>
<protein>
    <recommendedName>
        <fullName evidence="3">SGNH hydrolase-type esterase domain-containing protein</fullName>
    </recommendedName>
</protein>
<keyword evidence="2" id="KW-0732">Signal</keyword>
<dbReference type="EMBL" id="NKUJ01000604">
    <property type="protein sequence ID" value="RMJ02186.1"/>
    <property type="molecule type" value="Genomic_DNA"/>
</dbReference>
<keyword evidence="5" id="KW-1185">Reference proteome</keyword>
<reference evidence="4 5" key="1">
    <citation type="submission" date="2017-06" db="EMBL/GenBank/DDBJ databases">
        <title>Comparative genomic analysis of Ambrosia Fusariam Clade fungi.</title>
        <authorList>
            <person name="Stajich J.E."/>
            <person name="Carrillo J."/>
            <person name="Kijimoto T."/>
            <person name="Eskalen A."/>
            <person name="O'Donnell K."/>
            <person name="Kasson M."/>
        </authorList>
    </citation>
    <scope>NUCLEOTIDE SEQUENCE [LARGE SCALE GENOMIC DNA]</scope>
    <source>
        <strain evidence="4">UCR3666</strain>
    </source>
</reference>
<sequence>MATWNLISLKIWFYILASLFIFQGSESAFALQEPSQTYPRQHARNMLDEPTWVSKNTRDLSLRSQASPASFRILGTGSSTSVGIGSKPVDGYRLELKNLLQGNGADVSFTGPFCNGTEGSNHAGKGGETIGQTKDRAIQEDGWKNFAPNVIIINAGSNNCADDGKLKEEPGPLMKELLDTLLQTPNTVILVSLVHQVRIDARNQCIKEVNEVIAEVANTYPSSTIRTVDLFNKLNLATEEYHDCIHVNNAGYKKMAKMYYDTLLDMDISEPSSDADPASCDASGSTDKDT</sequence>
<evidence type="ECO:0000256" key="1">
    <source>
        <dbReference type="SAM" id="MobiDB-lite"/>
    </source>
</evidence>
<accession>A0A3M2RA64</accession>
<dbReference type="PANTHER" id="PTHR30383:SF5">
    <property type="entry name" value="SGNH HYDROLASE-TYPE ESTERASE DOMAIN-CONTAINING PROTEIN"/>
    <property type="match status" value="1"/>
</dbReference>
<proteinExistence type="predicted"/>
<evidence type="ECO:0000256" key="2">
    <source>
        <dbReference type="SAM" id="SignalP"/>
    </source>
</evidence>
<dbReference type="PANTHER" id="PTHR30383">
    <property type="entry name" value="THIOESTERASE 1/PROTEASE 1/LYSOPHOSPHOLIPASE L1"/>
    <property type="match status" value="1"/>
</dbReference>
<dbReference type="SUPFAM" id="SSF52266">
    <property type="entry name" value="SGNH hydrolase"/>
    <property type="match status" value="1"/>
</dbReference>
<evidence type="ECO:0000313" key="5">
    <source>
        <dbReference type="Proteomes" id="UP000277212"/>
    </source>
</evidence>
<dbReference type="GO" id="GO:0004622">
    <property type="term" value="F:phosphatidylcholine lysophospholipase activity"/>
    <property type="evidence" value="ECO:0007669"/>
    <property type="project" value="TreeGrafter"/>
</dbReference>
<evidence type="ECO:0000313" key="4">
    <source>
        <dbReference type="EMBL" id="RMJ02186.1"/>
    </source>
</evidence>
<dbReference type="Pfam" id="PF13472">
    <property type="entry name" value="Lipase_GDSL_2"/>
    <property type="match status" value="1"/>
</dbReference>
<dbReference type="Gene3D" id="3.40.50.1110">
    <property type="entry name" value="SGNH hydrolase"/>
    <property type="match status" value="1"/>
</dbReference>
<dbReference type="InterPro" id="IPR051532">
    <property type="entry name" value="Ester_Hydrolysis_Enzymes"/>
</dbReference>
<feature type="domain" description="SGNH hydrolase-type esterase" evidence="3">
    <location>
        <begin position="116"/>
        <end position="253"/>
    </location>
</feature>
<gene>
    <name evidence="4" type="ORF">CDV36_015548</name>
</gene>